<organism evidence="2 3">
    <name type="scientific">Salmo trutta</name>
    <name type="common">Brown trout</name>
    <dbReference type="NCBI Taxonomy" id="8032"/>
    <lineage>
        <taxon>Eukaryota</taxon>
        <taxon>Metazoa</taxon>
        <taxon>Chordata</taxon>
        <taxon>Craniata</taxon>
        <taxon>Vertebrata</taxon>
        <taxon>Euteleostomi</taxon>
        <taxon>Actinopterygii</taxon>
        <taxon>Neopterygii</taxon>
        <taxon>Teleostei</taxon>
        <taxon>Protacanthopterygii</taxon>
        <taxon>Salmoniformes</taxon>
        <taxon>Salmonidae</taxon>
        <taxon>Salmoninae</taxon>
        <taxon>Salmo</taxon>
    </lineage>
</organism>
<dbReference type="AlphaFoldDB" id="A0A673YFP2"/>
<dbReference type="Gene3D" id="3.40.50.300">
    <property type="entry name" value="P-loop containing nucleotide triphosphate hydrolases"/>
    <property type="match status" value="1"/>
</dbReference>
<evidence type="ECO:0000259" key="1">
    <source>
        <dbReference type="Pfam" id="PF00306"/>
    </source>
</evidence>
<dbReference type="InterPro" id="IPR027417">
    <property type="entry name" value="P-loop_NTPase"/>
</dbReference>
<dbReference type="GO" id="GO:0043531">
    <property type="term" value="F:ADP binding"/>
    <property type="evidence" value="ECO:0007669"/>
    <property type="project" value="TreeGrafter"/>
</dbReference>
<accession>A0A673YFP2</accession>
<reference evidence="2" key="2">
    <citation type="submission" date="2025-09" db="UniProtKB">
        <authorList>
            <consortium name="Ensembl"/>
        </authorList>
    </citation>
    <scope>IDENTIFICATION</scope>
</reference>
<dbReference type="InParanoid" id="A0A673YFP2"/>
<reference evidence="2" key="1">
    <citation type="submission" date="2025-08" db="UniProtKB">
        <authorList>
            <consortium name="Ensembl"/>
        </authorList>
    </citation>
    <scope>IDENTIFICATION</scope>
</reference>
<dbReference type="GO" id="GO:0005524">
    <property type="term" value="F:ATP binding"/>
    <property type="evidence" value="ECO:0007669"/>
    <property type="project" value="TreeGrafter"/>
</dbReference>
<dbReference type="SUPFAM" id="SSF52540">
    <property type="entry name" value="P-loop containing nucleoside triphosphate hydrolases"/>
    <property type="match status" value="1"/>
</dbReference>
<dbReference type="GO" id="GO:0045259">
    <property type="term" value="C:proton-transporting ATP synthase complex"/>
    <property type="evidence" value="ECO:0007669"/>
    <property type="project" value="InterPro"/>
</dbReference>
<dbReference type="GeneTree" id="ENSGT00550000074846"/>
<dbReference type="PANTHER" id="PTHR48082:SF2">
    <property type="entry name" value="ATP SYNTHASE SUBUNIT ALPHA, MITOCHONDRIAL"/>
    <property type="match status" value="1"/>
</dbReference>
<dbReference type="PANTHER" id="PTHR48082">
    <property type="entry name" value="ATP SYNTHASE SUBUNIT ALPHA, MITOCHONDRIAL"/>
    <property type="match status" value="1"/>
</dbReference>
<dbReference type="Ensembl" id="ENSSTUT00000034929.1">
    <property type="protein sequence ID" value="ENSSTUP00000033431.1"/>
    <property type="gene ID" value="ENSSTUG00000014277.1"/>
</dbReference>
<dbReference type="Proteomes" id="UP000472277">
    <property type="component" value="Chromosome 12"/>
</dbReference>
<dbReference type="CDD" id="cd18113">
    <property type="entry name" value="ATP-synt_F1_alpha_C"/>
    <property type="match status" value="1"/>
</dbReference>
<feature type="domain" description="ATP synthase alpha subunit C-terminal" evidence="1">
    <location>
        <begin position="204"/>
        <end position="306"/>
    </location>
</feature>
<evidence type="ECO:0000313" key="2">
    <source>
        <dbReference type="Ensembl" id="ENSSTUP00000033431.1"/>
    </source>
</evidence>
<dbReference type="InterPro" id="IPR038376">
    <property type="entry name" value="ATP_synth_asu_C_sf"/>
</dbReference>
<dbReference type="InterPro" id="IPR000793">
    <property type="entry name" value="ATP_synth_asu_C"/>
</dbReference>
<proteinExistence type="predicted"/>
<sequence length="314" mass="34296">TDHFESHRTFSAMQSGFRAGHGCTSAMLKVLNDIIIAIDKRHYCAAVFIDLAKAFDSVNQFGLHTNETLTNIIRRHIGQKAPGIIPCMSVREPMQTGIKAVDSLRFNNGTDEKKQLYCIYVAICQKRSTVYTIAVSATASDAASPQAAKINENFGGGSLTALPVIETQAGDVSAYIPTNIISVKDRQVSIMSINVGLPVSLVGHKVGGTMELELARYSEAVSFTPFDSDLDAATQQLLNHGVFLTELLKQGKFCPMAIEEQVTVIYAGIEKDFLQHVLSQHQDLLSQIRADGKISETTDVQLKQIVLTFLASFE</sequence>
<dbReference type="SUPFAM" id="SSF47917">
    <property type="entry name" value="C-terminal domain of alpha and beta subunits of F1 ATP synthase"/>
    <property type="match status" value="1"/>
</dbReference>
<protein>
    <submittedName>
        <fullName evidence="2">ATP synthase F1 subunit alpha</fullName>
    </submittedName>
</protein>
<keyword evidence="3" id="KW-1185">Reference proteome</keyword>
<name>A0A673YFP2_SALTR</name>
<dbReference type="InterPro" id="IPR005294">
    <property type="entry name" value="ATP_synth_F1_asu"/>
</dbReference>
<evidence type="ECO:0000313" key="3">
    <source>
        <dbReference type="Proteomes" id="UP000472277"/>
    </source>
</evidence>
<dbReference type="OMA" id="DRQVSIM"/>
<dbReference type="GO" id="GO:0046933">
    <property type="term" value="F:proton-transporting ATP synthase activity, rotational mechanism"/>
    <property type="evidence" value="ECO:0007669"/>
    <property type="project" value="InterPro"/>
</dbReference>
<gene>
    <name evidence="2" type="primary">ATP5F1A</name>
</gene>
<dbReference type="Gene3D" id="1.20.150.20">
    <property type="entry name" value="ATP synthase alpha/beta chain, C-terminal domain"/>
    <property type="match status" value="1"/>
</dbReference>
<dbReference type="Pfam" id="PF00306">
    <property type="entry name" value="ATP-synt_ab_C"/>
    <property type="match status" value="1"/>
</dbReference>